<keyword evidence="6" id="KW-1185">Reference proteome</keyword>
<dbReference type="InterPro" id="IPR036390">
    <property type="entry name" value="WH_DNA-bd_sf"/>
</dbReference>
<keyword evidence="2" id="KW-0238">DNA-binding</keyword>
<dbReference type="RefSeq" id="WP_052604905.1">
    <property type="nucleotide sequence ID" value="NZ_JXYS01000026.1"/>
</dbReference>
<evidence type="ECO:0000313" key="5">
    <source>
        <dbReference type="EMBL" id="KJF18037.1"/>
    </source>
</evidence>
<dbReference type="SUPFAM" id="SSF46785">
    <property type="entry name" value="Winged helix' DNA-binding domain"/>
    <property type="match status" value="1"/>
</dbReference>
<evidence type="ECO:0000256" key="1">
    <source>
        <dbReference type="ARBA" id="ARBA00023015"/>
    </source>
</evidence>
<dbReference type="GO" id="GO:0003700">
    <property type="term" value="F:DNA-binding transcription factor activity"/>
    <property type="evidence" value="ECO:0007669"/>
    <property type="project" value="InterPro"/>
</dbReference>
<evidence type="ECO:0000259" key="4">
    <source>
        <dbReference type="PROSITE" id="PS50995"/>
    </source>
</evidence>
<dbReference type="PRINTS" id="PR00598">
    <property type="entry name" value="HTHMARR"/>
</dbReference>
<dbReference type="PANTHER" id="PTHR42756">
    <property type="entry name" value="TRANSCRIPTIONAL REGULATOR, MARR"/>
    <property type="match status" value="1"/>
</dbReference>
<proteinExistence type="predicted"/>
<protein>
    <submittedName>
        <fullName evidence="5">Transcriptional repressor MprA</fullName>
    </submittedName>
</protein>
<evidence type="ECO:0000256" key="2">
    <source>
        <dbReference type="ARBA" id="ARBA00023125"/>
    </source>
</evidence>
<accession>A0A0D8HJW7</accession>
<name>A0A0D8HJW7_9ACTN</name>
<gene>
    <name evidence="5" type="primary">mprA3</name>
    <name evidence="5" type="ORF">AXFE_11350</name>
</gene>
<dbReference type="OrthoDB" id="3526267at2"/>
<dbReference type="Pfam" id="PF12802">
    <property type="entry name" value="MarR_2"/>
    <property type="match status" value="1"/>
</dbReference>
<dbReference type="EMBL" id="JXYS01000026">
    <property type="protein sequence ID" value="KJF18037.1"/>
    <property type="molecule type" value="Genomic_DNA"/>
</dbReference>
<dbReference type="InterPro" id="IPR036388">
    <property type="entry name" value="WH-like_DNA-bd_sf"/>
</dbReference>
<reference evidence="5 6" key="1">
    <citation type="submission" date="2015-01" db="EMBL/GenBank/DDBJ databases">
        <title>Draft genome of the acidophilic iron oxidizer Acidithrix ferrooxidans strain Py-F3.</title>
        <authorList>
            <person name="Poehlein A."/>
            <person name="Eisen S."/>
            <person name="Schloemann M."/>
            <person name="Johnson B.D."/>
            <person name="Daniel R."/>
            <person name="Muehling M."/>
        </authorList>
    </citation>
    <scope>NUCLEOTIDE SEQUENCE [LARGE SCALE GENOMIC DNA]</scope>
    <source>
        <strain evidence="5 6">Py-F3</strain>
    </source>
</reference>
<keyword evidence="1" id="KW-0805">Transcription regulation</keyword>
<feature type="domain" description="HTH marR-type" evidence="4">
    <location>
        <begin position="11"/>
        <end position="147"/>
    </location>
</feature>
<dbReference type="Proteomes" id="UP000032360">
    <property type="component" value="Unassembled WGS sequence"/>
</dbReference>
<evidence type="ECO:0000313" key="6">
    <source>
        <dbReference type="Proteomes" id="UP000032360"/>
    </source>
</evidence>
<evidence type="ECO:0000256" key="3">
    <source>
        <dbReference type="ARBA" id="ARBA00023163"/>
    </source>
</evidence>
<dbReference type="GO" id="GO:0003677">
    <property type="term" value="F:DNA binding"/>
    <property type="evidence" value="ECO:0007669"/>
    <property type="project" value="UniProtKB-KW"/>
</dbReference>
<dbReference type="AlphaFoldDB" id="A0A0D8HJW7"/>
<dbReference type="InterPro" id="IPR000835">
    <property type="entry name" value="HTH_MarR-typ"/>
</dbReference>
<dbReference type="SMART" id="SM00347">
    <property type="entry name" value="HTH_MARR"/>
    <property type="match status" value="1"/>
</dbReference>
<dbReference type="Gene3D" id="1.10.10.10">
    <property type="entry name" value="Winged helix-like DNA-binding domain superfamily/Winged helix DNA-binding domain"/>
    <property type="match status" value="1"/>
</dbReference>
<dbReference type="PANTHER" id="PTHR42756:SF1">
    <property type="entry name" value="TRANSCRIPTIONAL REPRESSOR OF EMRAB OPERON"/>
    <property type="match status" value="1"/>
</dbReference>
<keyword evidence="3" id="KW-0804">Transcription</keyword>
<sequence>MTTDLIVSERESMTWRAFMRANLLLDAYIDAGLQAASGITHSGFIVISLLAESNGSGKSMTELAAHTQFSRSRLSHLIGRLETSGWVERKSSSNDRRSQIAVLTERGMAIYENTSPLYNSIVKELFIDKVPYEGVELLQRIFINIVNTTGPKVSEIDRDRPTFEMELG</sequence>
<comment type="caution">
    <text evidence="5">The sequence shown here is derived from an EMBL/GenBank/DDBJ whole genome shotgun (WGS) entry which is preliminary data.</text>
</comment>
<dbReference type="STRING" id="1280514.AXFE_11350"/>
<dbReference type="PROSITE" id="PS50995">
    <property type="entry name" value="HTH_MARR_2"/>
    <property type="match status" value="1"/>
</dbReference>
<organism evidence="5 6">
    <name type="scientific">Acidithrix ferrooxidans</name>
    <dbReference type="NCBI Taxonomy" id="1280514"/>
    <lineage>
        <taxon>Bacteria</taxon>
        <taxon>Bacillati</taxon>
        <taxon>Actinomycetota</taxon>
        <taxon>Acidimicrobiia</taxon>
        <taxon>Acidimicrobiales</taxon>
        <taxon>Acidimicrobiaceae</taxon>
        <taxon>Acidithrix</taxon>
    </lineage>
</organism>